<accession>M0KBY5</accession>
<dbReference type="Proteomes" id="UP000011623">
    <property type="component" value="Unassembled WGS sequence"/>
</dbReference>
<evidence type="ECO:0000313" key="2">
    <source>
        <dbReference type="Proteomes" id="UP000011623"/>
    </source>
</evidence>
<dbReference type="RefSeq" id="WP_008312041.1">
    <property type="nucleotide sequence ID" value="NZ_AOLW01000035.1"/>
</dbReference>
<comment type="caution">
    <text evidence="1">The sequence shown here is derived from an EMBL/GenBank/DDBJ whole genome shotgun (WGS) entry which is preliminary data.</text>
</comment>
<dbReference type="PATRIC" id="fig|1227452.3.peg.3147"/>
<dbReference type="PANTHER" id="PTHR33252:SF2">
    <property type="entry name" value="TRANSPOSASE IS4-LIKE DOMAIN-CONTAINING PROTEIN"/>
    <property type="match status" value="1"/>
</dbReference>
<protein>
    <submittedName>
        <fullName evidence="1">Transposase (ISH51)</fullName>
    </submittedName>
</protein>
<sequence length="389" mass="44744">MTKHKQQADGEIHEDQLLNFLVNALTGSFGVSLGENADLDPEDIYEVLVGATADGTSISTLCDRSEDSSSSTNILRHLRTKLDLDTVTTVGNTLLQEYTLDMLPEQVEIVVDLHLRPYYGDTDETDGLYFNEAKDGTTAFHAYATLYARVRNKRYTLAVRRLTDGDTASDVLAEFLGLANSFDFEVKALYVDSEFYDGKCLTLMQAHNYAYVVPVIAWGNDIQQELSEGWSREIDHDLTTEFDGHEWTVEFPVMIDCTYKMGRYDDHEVARHGYAADAPFIDTPQQARRHYSKRFGIEATYRLSESSLISTTVTDQMRRLLFVVISLLLQNIWRYLHWEYAATPRRGGRRLWWWPFEEFIRMVTRAAWNALSVRRSIPANRPPDDRFER</sequence>
<dbReference type="EMBL" id="AOLW01000035">
    <property type="protein sequence ID" value="EMA18323.1"/>
    <property type="molecule type" value="Genomic_DNA"/>
</dbReference>
<proteinExistence type="predicted"/>
<dbReference type="PANTHER" id="PTHR33252">
    <property type="entry name" value="THIRD ORF IN TRANSPOSON ISC1160"/>
    <property type="match status" value="1"/>
</dbReference>
<keyword evidence="2" id="KW-1185">Reference proteome</keyword>
<evidence type="ECO:0000313" key="1">
    <source>
        <dbReference type="EMBL" id="EMA18323.1"/>
    </source>
</evidence>
<organism evidence="1 2">
    <name type="scientific">Haloarcula amylolytica JCM 13557</name>
    <dbReference type="NCBI Taxonomy" id="1227452"/>
    <lineage>
        <taxon>Archaea</taxon>
        <taxon>Methanobacteriati</taxon>
        <taxon>Methanobacteriota</taxon>
        <taxon>Stenosarchaea group</taxon>
        <taxon>Halobacteria</taxon>
        <taxon>Halobacteriales</taxon>
        <taxon>Haloarculaceae</taxon>
        <taxon>Haloarcula</taxon>
    </lineage>
</organism>
<dbReference type="NCBIfam" id="NF033541">
    <property type="entry name" value="transpos_ISH3"/>
    <property type="match status" value="1"/>
</dbReference>
<gene>
    <name evidence="1" type="ORF">C442_15825</name>
</gene>
<dbReference type="AlphaFoldDB" id="M0KBY5"/>
<reference evidence="1 2" key="1">
    <citation type="journal article" date="2014" name="PLoS Genet.">
        <title>Phylogenetically driven sequencing of extremely halophilic archaea reveals strategies for static and dynamic osmo-response.</title>
        <authorList>
            <person name="Becker E.A."/>
            <person name="Seitzer P.M."/>
            <person name="Tritt A."/>
            <person name="Larsen D."/>
            <person name="Krusor M."/>
            <person name="Yao A.I."/>
            <person name="Wu D."/>
            <person name="Madern D."/>
            <person name="Eisen J.A."/>
            <person name="Darling A.E."/>
            <person name="Facciotti M.T."/>
        </authorList>
    </citation>
    <scope>NUCLEOTIDE SEQUENCE [LARGE SCALE GENOMIC DNA]</scope>
    <source>
        <strain evidence="1 2">JCM 13557</strain>
    </source>
</reference>
<name>M0KBY5_9EURY</name>